<keyword evidence="4" id="KW-1185">Reference proteome</keyword>
<dbReference type="Gene3D" id="1.20.5.170">
    <property type="match status" value="1"/>
</dbReference>
<name>A0ABD2JGJ7_9BILA</name>
<dbReference type="InterPro" id="IPR003877">
    <property type="entry name" value="SPRY_dom"/>
</dbReference>
<dbReference type="EMBL" id="JBICBT010000974">
    <property type="protein sequence ID" value="KAL3089748.1"/>
    <property type="molecule type" value="Genomic_DNA"/>
</dbReference>
<evidence type="ECO:0000313" key="3">
    <source>
        <dbReference type="EMBL" id="KAL3089748.1"/>
    </source>
</evidence>
<dbReference type="InterPro" id="IPR043136">
    <property type="entry name" value="B30.2/SPRY_sf"/>
</dbReference>
<feature type="region of interest" description="Disordered" evidence="1">
    <location>
        <begin position="42"/>
        <end position="64"/>
    </location>
</feature>
<comment type="caution">
    <text evidence="3">The sequence shown here is derived from an EMBL/GenBank/DDBJ whole genome shotgun (WGS) entry which is preliminary data.</text>
</comment>
<protein>
    <recommendedName>
        <fullName evidence="2">B30.2/SPRY domain-containing protein</fullName>
    </recommendedName>
</protein>
<proteinExistence type="predicted"/>
<dbReference type="AlphaFoldDB" id="A0ABD2JGJ7"/>
<organism evidence="3 4">
    <name type="scientific">Heterodera trifolii</name>
    <dbReference type="NCBI Taxonomy" id="157864"/>
    <lineage>
        <taxon>Eukaryota</taxon>
        <taxon>Metazoa</taxon>
        <taxon>Ecdysozoa</taxon>
        <taxon>Nematoda</taxon>
        <taxon>Chromadorea</taxon>
        <taxon>Rhabditida</taxon>
        <taxon>Tylenchina</taxon>
        <taxon>Tylenchomorpha</taxon>
        <taxon>Tylenchoidea</taxon>
        <taxon>Heteroderidae</taxon>
        <taxon>Heteroderinae</taxon>
        <taxon>Heterodera</taxon>
    </lineage>
</organism>
<dbReference type="PROSITE" id="PS50188">
    <property type="entry name" value="B302_SPRY"/>
    <property type="match status" value="1"/>
</dbReference>
<dbReference type="Proteomes" id="UP001620626">
    <property type="component" value="Unassembled WGS sequence"/>
</dbReference>
<evidence type="ECO:0000259" key="2">
    <source>
        <dbReference type="PROSITE" id="PS50188"/>
    </source>
</evidence>
<dbReference type="InterPro" id="IPR013320">
    <property type="entry name" value="ConA-like_dom_sf"/>
</dbReference>
<dbReference type="SUPFAM" id="SSF49899">
    <property type="entry name" value="Concanavalin A-like lectins/glucanases"/>
    <property type="match status" value="1"/>
</dbReference>
<evidence type="ECO:0000313" key="4">
    <source>
        <dbReference type="Proteomes" id="UP001620626"/>
    </source>
</evidence>
<feature type="domain" description="B30.2/SPRY" evidence="2">
    <location>
        <begin position="154"/>
        <end position="339"/>
    </location>
</feature>
<evidence type="ECO:0000256" key="1">
    <source>
        <dbReference type="SAM" id="MobiDB-lite"/>
    </source>
</evidence>
<feature type="region of interest" description="Disordered" evidence="1">
    <location>
        <begin position="138"/>
        <end position="165"/>
    </location>
</feature>
<accession>A0ABD2JGJ7</accession>
<feature type="compositionally biased region" description="Low complexity" evidence="1">
    <location>
        <begin position="142"/>
        <end position="153"/>
    </location>
</feature>
<dbReference type="Gene3D" id="2.60.120.920">
    <property type="match status" value="1"/>
</dbReference>
<dbReference type="Pfam" id="PF00622">
    <property type="entry name" value="SPRY"/>
    <property type="match status" value="1"/>
</dbReference>
<reference evidence="3 4" key="1">
    <citation type="submission" date="2024-10" db="EMBL/GenBank/DDBJ databases">
        <authorList>
            <person name="Kim D."/>
        </authorList>
    </citation>
    <scope>NUCLEOTIDE SEQUENCE [LARGE SCALE GENOMIC DNA]</scope>
    <source>
        <strain evidence="3">BH-2024</strain>
    </source>
</reference>
<dbReference type="SMART" id="SM00449">
    <property type="entry name" value="SPRY"/>
    <property type="match status" value="1"/>
</dbReference>
<sequence length="347" mass="39737">MYAQHQQQQQHVQQKSVRLKICSIREQQQQSSASVFALDFEKRRGGNEPPNHFADNDPTDDDHQQNKLYGRMIKLEEEKKEIKQLLMYTKLEKELNTLKNEQTALKNEHNSLKNEHNSLKNEHTALKNEHNELLAKVSKMDQQQQEKQGQLQHQKQKVPGKDTANQRQRMHQQIAWDVNACHADLSIFGVGCVANVGEENGTNCGWRSVFAKCSILRLGYFYFEIKILSLKFCFVIGLSKGVMPMDAFAAETPYTYSYISNGYVRLLDTFKPHKSEFCAGDVIGCGADFNQKQMFFTKNGRIIDADNLFATTSNDAFCPFVSLYSNGDLVEANFGPNFKFNISTIRK</sequence>
<dbReference type="InterPro" id="IPR044736">
    <property type="entry name" value="Gid1/RanBPM/SPLA_SPRY"/>
</dbReference>
<dbReference type="InterPro" id="IPR001870">
    <property type="entry name" value="B30.2/SPRY"/>
</dbReference>
<gene>
    <name evidence="3" type="ORF">niasHT_025238</name>
</gene>
<dbReference type="CDD" id="cd12885">
    <property type="entry name" value="SPRY_RanBP_like"/>
    <property type="match status" value="1"/>
</dbReference>